<feature type="compositionally biased region" description="Basic residues" evidence="13">
    <location>
        <begin position="264"/>
        <end position="276"/>
    </location>
</feature>
<comment type="function">
    <text evidence="12">Involved in the synthesis of glucuronoxylan hemicellulose in secondary cell walls.</text>
</comment>
<evidence type="ECO:0000256" key="9">
    <source>
        <dbReference type="ARBA" id="ARBA00023136"/>
    </source>
</evidence>
<evidence type="ECO:0000256" key="4">
    <source>
        <dbReference type="ARBA" id="ARBA00022679"/>
    </source>
</evidence>
<organism evidence="14">
    <name type="scientific">Hordeum vulgare subsp. vulgare</name>
    <name type="common">Domesticated barley</name>
    <dbReference type="NCBI Taxonomy" id="112509"/>
    <lineage>
        <taxon>Eukaryota</taxon>
        <taxon>Viridiplantae</taxon>
        <taxon>Streptophyta</taxon>
        <taxon>Embryophyta</taxon>
        <taxon>Tracheophyta</taxon>
        <taxon>Spermatophyta</taxon>
        <taxon>Magnoliopsida</taxon>
        <taxon>Liliopsida</taxon>
        <taxon>Poales</taxon>
        <taxon>Poaceae</taxon>
        <taxon>BOP clade</taxon>
        <taxon>Pooideae</taxon>
        <taxon>Triticodae</taxon>
        <taxon>Triticeae</taxon>
        <taxon>Hordeinae</taxon>
        <taxon>Hordeum</taxon>
    </lineage>
</organism>
<keyword evidence="10" id="KW-0325">Glycoprotein</keyword>
<feature type="region of interest" description="Disordered" evidence="13">
    <location>
        <begin position="120"/>
        <end position="291"/>
    </location>
</feature>
<keyword evidence="7" id="KW-1133">Transmembrane helix</keyword>
<evidence type="ECO:0000256" key="2">
    <source>
        <dbReference type="ARBA" id="ARBA00007706"/>
    </source>
</evidence>
<proteinExistence type="evidence at transcript level"/>
<dbReference type="PANTHER" id="PTHR10896">
    <property type="entry name" value="GALACTOSYLGALACTOSYLXYLOSYLPROTEIN 3-BETA-GLUCURONOSYLTRANSFERASE BETA-1,3-GLUCURONYLTRANSFERASE"/>
    <property type="match status" value="1"/>
</dbReference>
<dbReference type="Pfam" id="PF03360">
    <property type="entry name" value="Glyco_transf_43"/>
    <property type="match status" value="1"/>
</dbReference>
<dbReference type="GO" id="GO:0000139">
    <property type="term" value="C:Golgi membrane"/>
    <property type="evidence" value="ECO:0007669"/>
    <property type="project" value="UniProtKB-SubCell"/>
</dbReference>
<keyword evidence="8 12" id="KW-0333">Golgi apparatus</keyword>
<feature type="compositionally biased region" description="Low complexity" evidence="13">
    <location>
        <begin position="41"/>
        <end position="52"/>
    </location>
</feature>
<sequence>TSDCGRLIRGARRRRRRSRWWRRRREHARSGRGGDDEDAAAAEPAAAHGAALLRRRRRGRGGPRRGRRGSGRGVGRADGLLLHLLVPAARGLLPHLALPRLPLLQAALLPALLQQRALRRHLQQQVGSAPRHHHHHDDHDDDHHHHQHLHPLLRRRGQPAAGQPGQPHSRRARGGRGEHAEPRRRRPTRDSDPPLAAPRPRRGHARAPDHGARAGGAAPLVRRQGAPPGARRHPDLLARLPGAPPHRPPPLAPQRALPANLDRRRGRRRHQRHRGPPRALQPHLRPRPLPEKMPLEWADRHATENRMRLHALRVIRERKMDGVVVFADDSNVHSMELFDEVQKVQWMAAVSVGILAHTGTAEQPRLTEEDKKNMPLPVQGPACNSSGHLAGWHTFNTLPFSGKTATVVGEAAPVLPRGLEWAGFVMNSRMLWKEAEGKPDWVKDLDAVGENGEEIENPLTLLNDASYVEPLGNCGKKVLLWWLRVEARADSKFPQGWVIEPPLEVVVPAKRTPWPEATMDISSELLDAKQEQEDRQLPRTNNRSARPRSTTTKRKGDVQN</sequence>
<dbReference type="SUPFAM" id="SSF53448">
    <property type="entry name" value="Nucleotide-diphospho-sugar transferases"/>
    <property type="match status" value="1"/>
</dbReference>
<keyword evidence="9" id="KW-0472">Membrane</keyword>
<feature type="compositionally biased region" description="Polar residues" evidence="13">
    <location>
        <begin position="538"/>
        <end position="550"/>
    </location>
</feature>
<dbReference type="GO" id="GO:0045492">
    <property type="term" value="P:xylan biosynthetic process"/>
    <property type="evidence" value="ECO:0007669"/>
    <property type="project" value="UniProtKB-ARBA"/>
</dbReference>
<feature type="region of interest" description="Disordered" evidence="13">
    <location>
        <begin position="519"/>
        <end position="560"/>
    </location>
</feature>
<evidence type="ECO:0000256" key="8">
    <source>
        <dbReference type="ARBA" id="ARBA00023034"/>
    </source>
</evidence>
<keyword evidence="11 12" id="KW-0961">Cell wall biogenesis/degradation</keyword>
<keyword evidence="6 12" id="KW-0735">Signal-anchor</keyword>
<keyword evidence="5" id="KW-0812">Transmembrane</keyword>
<evidence type="ECO:0000256" key="5">
    <source>
        <dbReference type="ARBA" id="ARBA00022692"/>
    </source>
</evidence>
<feature type="non-terminal residue" evidence="14">
    <location>
        <position position="1"/>
    </location>
</feature>
<evidence type="ECO:0000313" key="14">
    <source>
        <dbReference type="EMBL" id="BAJ97108.1"/>
    </source>
</evidence>
<dbReference type="EMBL" id="AK365905">
    <property type="protein sequence ID" value="BAJ97108.1"/>
    <property type="molecule type" value="mRNA"/>
</dbReference>
<dbReference type="FunFam" id="3.90.550.10:FF:000096">
    <property type="entry name" value="Glycosyltransferases"/>
    <property type="match status" value="1"/>
</dbReference>
<evidence type="ECO:0000256" key="11">
    <source>
        <dbReference type="ARBA" id="ARBA00023316"/>
    </source>
</evidence>
<dbReference type="GO" id="GO:0071555">
    <property type="term" value="P:cell wall organization"/>
    <property type="evidence" value="ECO:0007669"/>
    <property type="project" value="UniProtKB-KW"/>
</dbReference>
<evidence type="ECO:0000256" key="7">
    <source>
        <dbReference type="ARBA" id="ARBA00022989"/>
    </source>
</evidence>
<evidence type="ECO:0000256" key="13">
    <source>
        <dbReference type="SAM" id="MobiDB-lite"/>
    </source>
</evidence>
<feature type="compositionally biased region" description="Pro residues" evidence="13">
    <location>
        <begin position="242"/>
        <end position="252"/>
    </location>
</feature>
<protein>
    <recommendedName>
        <fullName evidence="12">Glycosyltransferases</fullName>
        <ecNumber evidence="12">2.4.-.-</ecNumber>
    </recommendedName>
</protein>
<keyword evidence="4 12" id="KW-0808">Transferase</keyword>
<comment type="similarity">
    <text evidence="2 12">Belongs to the glycosyltransferase 43 family.</text>
</comment>
<evidence type="ECO:0000256" key="10">
    <source>
        <dbReference type="ARBA" id="ARBA00023180"/>
    </source>
</evidence>
<comment type="subcellular location">
    <subcellularLocation>
        <location evidence="1 12">Golgi apparatus membrane</location>
        <topology evidence="1 12">Single-pass type II membrane protein</topology>
    </subcellularLocation>
</comment>
<feature type="compositionally biased region" description="Basic residues" evidence="13">
    <location>
        <begin position="145"/>
        <end position="157"/>
    </location>
</feature>
<dbReference type="PANTHER" id="PTHR10896:SF17">
    <property type="entry name" value="BETA-1,4-XYLOSYLTRANSFERASE IRX14H-RELATED"/>
    <property type="match status" value="1"/>
</dbReference>
<dbReference type="EC" id="2.4.-.-" evidence="12"/>
<dbReference type="GO" id="GO:0015018">
    <property type="term" value="F:galactosylgalactosylxylosylprotein 3-beta-glucuronosyltransferase activity"/>
    <property type="evidence" value="ECO:0007669"/>
    <property type="project" value="InterPro"/>
</dbReference>
<evidence type="ECO:0000256" key="3">
    <source>
        <dbReference type="ARBA" id="ARBA00022676"/>
    </source>
</evidence>
<feature type="compositionally biased region" description="Basic and acidic residues" evidence="13">
    <location>
        <begin position="526"/>
        <end position="537"/>
    </location>
</feature>
<evidence type="ECO:0000256" key="1">
    <source>
        <dbReference type="ARBA" id="ARBA00004323"/>
    </source>
</evidence>
<evidence type="ECO:0000256" key="12">
    <source>
        <dbReference type="RuleBase" id="RU363127"/>
    </source>
</evidence>
<dbReference type="InterPro" id="IPR005027">
    <property type="entry name" value="Glyco_trans_43"/>
</dbReference>
<reference evidence="14" key="1">
    <citation type="journal article" date="2011" name="Plant Physiol.">
        <title>Comprehensive sequence analysis of 24,783 barley full-length cDNAs derived from 12 clone libraries.</title>
        <authorList>
            <person name="Matsumoto T."/>
            <person name="Tanaka T."/>
            <person name="Sakai H."/>
            <person name="Amano N."/>
            <person name="Kanamori H."/>
            <person name="Kurita K."/>
            <person name="Kikuta A."/>
            <person name="Kamiya K."/>
            <person name="Yamamoto M."/>
            <person name="Ikawa H."/>
            <person name="Fujii N."/>
            <person name="Hori K."/>
            <person name="Itoh T."/>
            <person name="Sato K."/>
        </authorList>
    </citation>
    <scope>NUCLEOTIDE SEQUENCE</scope>
    <source>
        <tissue evidence="14">Shoot and root</tissue>
    </source>
</reference>
<keyword evidence="3" id="KW-0328">Glycosyltransferase</keyword>
<evidence type="ECO:0000256" key="6">
    <source>
        <dbReference type="ARBA" id="ARBA00022968"/>
    </source>
</evidence>
<name>F2DPT7_HORVV</name>
<dbReference type="Gene3D" id="3.90.550.10">
    <property type="entry name" value="Spore Coat Polysaccharide Biosynthesis Protein SpsA, Chain A"/>
    <property type="match status" value="1"/>
</dbReference>
<dbReference type="InterPro" id="IPR029044">
    <property type="entry name" value="Nucleotide-diphossugar_trans"/>
</dbReference>
<feature type="compositionally biased region" description="Basic residues" evidence="13">
    <location>
        <begin position="53"/>
        <end position="70"/>
    </location>
</feature>
<accession>F2DPT7</accession>
<dbReference type="AlphaFoldDB" id="F2DPT7"/>
<feature type="region of interest" description="Disordered" evidence="13">
    <location>
        <begin position="25"/>
        <end position="75"/>
    </location>
</feature>